<dbReference type="InterPro" id="IPR011009">
    <property type="entry name" value="Kinase-like_dom_sf"/>
</dbReference>
<dbReference type="Gene3D" id="1.10.510.10">
    <property type="entry name" value="Transferase(Phosphotransferase) domain 1"/>
    <property type="match status" value="1"/>
</dbReference>
<dbReference type="Gene3D" id="3.30.10.20">
    <property type="match status" value="3"/>
</dbReference>
<dbReference type="Gene3D" id="2.60.40.2560">
    <property type="match status" value="1"/>
</dbReference>
<dbReference type="GO" id="GO:0071224">
    <property type="term" value="P:cellular response to peptidoglycan"/>
    <property type="evidence" value="ECO:0007669"/>
    <property type="project" value="UniProtKB-ARBA"/>
</dbReference>
<evidence type="ECO:0000256" key="15">
    <source>
        <dbReference type="SAM" id="Phobius"/>
    </source>
</evidence>
<feature type="binding site" evidence="13">
    <location>
        <position position="39"/>
    </location>
    <ligand>
        <name>ATP</name>
        <dbReference type="ChEBI" id="CHEBI:30616"/>
    </ligand>
</feature>
<dbReference type="CDD" id="cd14014">
    <property type="entry name" value="STKc_PknB_like"/>
    <property type="match status" value="1"/>
</dbReference>
<evidence type="ECO:0000259" key="17">
    <source>
        <dbReference type="PROSITE" id="PS51178"/>
    </source>
</evidence>
<evidence type="ECO:0000256" key="11">
    <source>
        <dbReference type="ARBA" id="ARBA00060432"/>
    </source>
</evidence>
<organism evidence="18 19">
    <name type="scientific">Sporolactobacillus nakayamae</name>
    <dbReference type="NCBI Taxonomy" id="269670"/>
    <lineage>
        <taxon>Bacteria</taxon>
        <taxon>Bacillati</taxon>
        <taxon>Bacillota</taxon>
        <taxon>Bacilli</taxon>
        <taxon>Bacillales</taxon>
        <taxon>Sporolactobacillaceae</taxon>
        <taxon>Sporolactobacillus</taxon>
    </lineage>
</organism>
<dbReference type="SMART" id="SM00220">
    <property type="entry name" value="S_TKc"/>
    <property type="match status" value="1"/>
</dbReference>
<dbReference type="PROSITE" id="PS50011">
    <property type="entry name" value="PROTEIN_KINASE_DOM"/>
    <property type="match status" value="1"/>
</dbReference>
<dbReference type="GO" id="GO:0009847">
    <property type="term" value="P:spore germination"/>
    <property type="evidence" value="ECO:0007669"/>
    <property type="project" value="UniProtKB-ARBA"/>
</dbReference>
<proteinExistence type="predicted"/>
<keyword evidence="5 13" id="KW-0547">Nucleotide-binding</keyword>
<dbReference type="FunFam" id="3.30.200.20:FF:000035">
    <property type="entry name" value="Serine/threonine protein kinase Stk1"/>
    <property type="match status" value="1"/>
</dbReference>
<dbReference type="PANTHER" id="PTHR43289:SF34">
    <property type="entry name" value="SERINE_THREONINE-PROTEIN KINASE YBDM-RELATED"/>
    <property type="match status" value="1"/>
</dbReference>
<name>A0A1I2NM89_9BACL</name>
<dbReference type="SUPFAM" id="SSF54184">
    <property type="entry name" value="Penicillin-binding protein 2x (pbp-2x), c-terminal domain"/>
    <property type="match status" value="2"/>
</dbReference>
<feature type="region of interest" description="Disordered" evidence="14">
    <location>
        <begin position="304"/>
        <end position="331"/>
    </location>
</feature>
<keyword evidence="15" id="KW-1133">Transmembrane helix</keyword>
<feature type="domain" description="PASTA" evidence="17">
    <location>
        <begin position="363"/>
        <end position="429"/>
    </location>
</feature>
<accession>A0A1I2NM89</accession>
<evidence type="ECO:0000256" key="5">
    <source>
        <dbReference type="ARBA" id="ARBA00022741"/>
    </source>
</evidence>
<dbReference type="SMART" id="SM00740">
    <property type="entry name" value="PASTA"/>
    <property type="match status" value="3"/>
</dbReference>
<evidence type="ECO:0000256" key="3">
    <source>
        <dbReference type="ARBA" id="ARBA00022544"/>
    </source>
</evidence>
<evidence type="ECO:0000256" key="9">
    <source>
        <dbReference type="ARBA" id="ARBA00047899"/>
    </source>
</evidence>
<evidence type="ECO:0000313" key="18">
    <source>
        <dbReference type="EMBL" id="SFG02401.1"/>
    </source>
</evidence>
<dbReference type="PANTHER" id="PTHR43289">
    <property type="entry name" value="MITOGEN-ACTIVATED PROTEIN KINASE KINASE KINASE 20-RELATED"/>
    <property type="match status" value="1"/>
</dbReference>
<comment type="subcellular location">
    <subcellularLocation>
        <location evidence="11">Spore membrane</location>
        <topology evidence="11">Single-pass type II membrane protein</topology>
    </subcellularLocation>
</comment>
<dbReference type="EMBL" id="FOOY01000003">
    <property type="protein sequence ID" value="SFG02401.1"/>
    <property type="molecule type" value="Genomic_DNA"/>
</dbReference>
<reference evidence="19" key="1">
    <citation type="submission" date="2016-10" db="EMBL/GenBank/DDBJ databases">
        <authorList>
            <person name="Varghese N."/>
            <person name="Submissions S."/>
        </authorList>
    </citation>
    <scope>NUCLEOTIDE SEQUENCE [LARGE SCALE GENOMIC DNA]</scope>
    <source>
        <strain evidence="19">ATCC 700379</strain>
    </source>
</reference>
<keyword evidence="7 13" id="KW-0067">ATP-binding</keyword>
<keyword evidence="2 18" id="KW-0723">Serine/threonine-protein kinase</keyword>
<evidence type="ECO:0000256" key="2">
    <source>
        <dbReference type="ARBA" id="ARBA00022527"/>
    </source>
</evidence>
<dbReference type="GO" id="GO:0007165">
    <property type="term" value="P:signal transduction"/>
    <property type="evidence" value="ECO:0007669"/>
    <property type="project" value="UniProtKB-ARBA"/>
</dbReference>
<evidence type="ECO:0000313" key="19">
    <source>
        <dbReference type="Proteomes" id="UP000198752"/>
    </source>
</evidence>
<evidence type="ECO:0000259" key="16">
    <source>
        <dbReference type="PROSITE" id="PS50011"/>
    </source>
</evidence>
<dbReference type="Proteomes" id="UP000198752">
    <property type="component" value="Unassembled WGS sequence"/>
</dbReference>
<dbReference type="InterPro" id="IPR000719">
    <property type="entry name" value="Prot_kinase_dom"/>
</dbReference>
<sequence length="659" mass="72579">MIGKRVGGRYQILSRLGEGGMAIVYKAKDLILDRMVAVKTLRPELSGDEEFVRRFHREAESVASLSHPNIVAIYDIGEEDCYYIVMEYVEGMTLKEFIKDYSPIAINESIFIMKQILLAITHAHEHGIVHRDIKPQNILINESERVKVTDFGIALAVSGATITYTHSIMGSAHYLSPEQARGGKATVKSDIYAIGIVMFELLTGKLPFPGTSPVSVALKHLSSPIPYPRDFREDIPQSVENVLIRALAKNPSDRYNSVTDMYHDLLTALDPERANEQRLIFAEPVPDEESDDLEKTIKMEPIKNQSGLNQQEAVEKTVTAPPEKSKKEKKSKAKKWLTISGVLLLLITAGIVLGVTLLPKLFYVSNVQVPDVTGQTYQAAKQTLSNKNLKVVRTDRVNNSVAKGKVISQNPEAGAEVKEHAEISLVVSKGSKKVALDNYVGYSRDTVAGAIKDAGYKDVVWHEEESSTIPEDQIIRQNPKAGVKVVPAKTILELTYSAGNPQATVPNLKEKTKSEVNKLLEAQGLKADFSIGDYSDDVEKGNVLDQDPEAGSQVDKGSTVIVTLSKGSQPKPKEIDQPIKVVYPGDSSQSSTSSLGSEPIHVQIYYTDANHDNAVFIDEEITETKTYTIPFTINPNEKGSYQVLIDGTERKTGTVDYPD</sequence>
<protein>
    <recommendedName>
        <fullName evidence="12">Serine/threonine-protein kinase PrkC</fullName>
        <ecNumber evidence="1">2.7.11.1</ecNumber>
    </recommendedName>
</protein>
<keyword evidence="4" id="KW-0808">Transferase</keyword>
<dbReference type="PROSITE" id="PS51178">
    <property type="entry name" value="PASTA"/>
    <property type="match status" value="3"/>
</dbReference>
<dbReference type="FunFam" id="1.10.510.10:FF:000021">
    <property type="entry name" value="Serine/threonine protein kinase"/>
    <property type="match status" value="1"/>
</dbReference>
<dbReference type="PROSITE" id="PS00107">
    <property type="entry name" value="PROTEIN_KINASE_ATP"/>
    <property type="match status" value="1"/>
</dbReference>
<keyword evidence="3" id="KW-0309">Germination</keyword>
<evidence type="ECO:0000256" key="13">
    <source>
        <dbReference type="PROSITE-ProRule" id="PRU10141"/>
    </source>
</evidence>
<feature type="transmembrane region" description="Helical" evidence="15">
    <location>
        <begin position="336"/>
        <end position="358"/>
    </location>
</feature>
<evidence type="ECO:0000256" key="12">
    <source>
        <dbReference type="ARBA" id="ARBA00070041"/>
    </source>
</evidence>
<keyword evidence="6 18" id="KW-0418">Kinase</keyword>
<dbReference type="Gene3D" id="3.30.200.20">
    <property type="entry name" value="Phosphorylase Kinase, domain 1"/>
    <property type="match status" value="1"/>
</dbReference>
<feature type="domain" description="PASTA" evidence="17">
    <location>
        <begin position="499"/>
        <end position="566"/>
    </location>
</feature>
<comment type="catalytic activity">
    <reaction evidence="9">
        <text>L-threonyl-[protein] + ATP = O-phospho-L-threonyl-[protein] + ADP + H(+)</text>
        <dbReference type="Rhea" id="RHEA:46608"/>
        <dbReference type="Rhea" id="RHEA-COMP:11060"/>
        <dbReference type="Rhea" id="RHEA-COMP:11605"/>
        <dbReference type="ChEBI" id="CHEBI:15378"/>
        <dbReference type="ChEBI" id="CHEBI:30013"/>
        <dbReference type="ChEBI" id="CHEBI:30616"/>
        <dbReference type="ChEBI" id="CHEBI:61977"/>
        <dbReference type="ChEBI" id="CHEBI:456216"/>
        <dbReference type="EC" id="2.7.11.1"/>
    </reaction>
</comment>
<dbReference type="OrthoDB" id="9788659at2"/>
<dbReference type="GO" id="GO:0005524">
    <property type="term" value="F:ATP binding"/>
    <property type="evidence" value="ECO:0007669"/>
    <property type="project" value="UniProtKB-UniRule"/>
</dbReference>
<dbReference type="SUPFAM" id="SSF56112">
    <property type="entry name" value="Protein kinase-like (PK-like)"/>
    <property type="match status" value="1"/>
</dbReference>
<evidence type="ECO:0000256" key="10">
    <source>
        <dbReference type="ARBA" id="ARBA00048679"/>
    </source>
</evidence>
<evidence type="ECO:0000256" key="6">
    <source>
        <dbReference type="ARBA" id="ARBA00022777"/>
    </source>
</evidence>
<dbReference type="PROSITE" id="PS00108">
    <property type="entry name" value="PROTEIN_KINASE_ST"/>
    <property type="match status" value="1"/>
</dbReference>
<comment type="catalytic activity">
    <reaction evidence="10">
        <text>L-seryl-[protein] + ATP = O-phospho-L-seryl-[protein] + ADP + H(+)</text>
        <dbReference type="Rhea" id="RHEA:17989"/>
        <dbReference type="Rhea" id="RHEA-COMP:9863"/>
        <dbReference type="Rhea" id="RHEA-COMP:11604"/>
        <dbReference type="ChEBI" id="CHEBI:15378"/>
        <dbReference type="ChEBI" id="CHEBI:29999"/>
        <dbReference type="ChEBI" id="CHEBI:30616"/>
        <dbReference type="ChEBI" id="CHEBI:83421"/>
        <dbReference type="ChEBI" id="CHEBI:456216"/>
        <dbReference type="EC" id="2.7.11.1"/>
    </reaction>
</comment>
<gene>
    <name evidence="18" type="ORF">SAMN02982927_00461</name>
</gene>
<evidence type="ECO:0000256" key="8">
    <source>
        <dbReference type="ARBA" id="ARBA00022968"/>
    </source>
</evidence>
<feature type="domain" description="PASTA" evidence="17">
    <location>
        <begin position="430"/>
        <end position="498"/>
    </location>
</feature>
<dbReference type="STRING" id="269670.SAMN02982927_00461"/>
<dbReference type="Pfam" id="PF00069">
    <property type="entry name" value="Pkinase"/>
    <property type="match status" value="1"/>
</dbReference>
<evidence type="ECO:0000256" key="4">
    <source>
        <dbReference type="ARBA" id="ARBA00022679"/>
    </source>
</evidence>
<evidence type="ECO:0000256" key="7">
    <source>
        <dbReference type="ARBA" id="ARBA00022840"/>
    </source>
</evidence>
<dbReference type="AlphaFoldDB" id="A0A1I2NM89"/>
<dbReference type="RefSeq" id="WP_093669627.1">
    <property type="nucleotide sequence ID" value="NZ_FOOY01000003.1"/>
</dbReference>
<keyword evidence="15" id="KW-0472">Membrane</keyword>
<dbReference type="InterPro" id="IPR005543">
    <property type="entry name" value="PASTA_dom"/>
</dbReference>
<feature type="domain" description="Protein kinase" evidence="16">
    <location>
        <begin position="10"/>
        <end position="266"/>
    </location>
</feature>
<dbReference type="Pfam" id="PF03793">
    <property type="entry name" value="PASTA"/>
    <property type="match status" value="3"/>
</dbReference>
<dbReference type="InterPro" id="IPR008271">
    <property type="entry name" value="Ser/Thr_kinase_AS"/>
</dbReference>
<keyword evidence="19" id="KW-1185">Reference proteome</keyword>
<dbReference type="GO" id="GO:0004674">
    <property type="term" value="F:protein serine/threonine kinase activity"/>
    <property type="evidence" value="ECO:0007669"/>
    <property type="project" value="UniProtKB-KW"/>
</dbReference>
<dbReference type="CDD" id="cd06577">
    <property type="entry name" value="PASTA_pknB"/>
    <property type="match status" value="3"/>
</dbReference>
<keyword evidence="8" id="KW-0735">Signal-anchor</keyword>
<dbReference type="EC" id="2.7.11.1" evidence="1"/>
<evidence type="ECO:0000256" key="1">
    <source>
        <dbReference type="ARBA" id="ARBA00012513"/>
    </source>
</evidence>
<evidence type="ECO:0000256" key="14">
    <source>
        <dbReference type="SAM" id="MobiDB-lite"/>
    </source>
</evidence>
<dbReference type="NCBIfam" id="NF033483">
    <property type="entry name" value="PknB_PASTA_kin"/>
    <property type="match status" value="1"/>
</dbReference>
<keyword evidence="15" id="KW-0812">Transmembrane</keyword>
<dbReference type="InterPro" id="IPR017441">
    <property type="entry name" value="Protein_kinase_ATP_BS"/>
</dbReference>